<organism evidence="1 2">
    <name type="scientific">Potamilus streckersoni</name>
    <dbReference type="NCBI Taxonomy" id="2493646"/>
    <lineage>
        <taxon>Eukaryota</taxon>
        <taxon>Metazoa</taxon>
        <taxon>Spiralia</taxon>
        <taxon>Lophotrochozoa</taxon>
        <taxon>Mollusca</taxon>
        <taxon>Bivalvia</taxon>
        <taxon>Autobranchia</taxon>
        <taxon>Heteroconchia</taxon>
        <taxon>Palaeoheterodonta</taxon>
        <taxon>Unionida</taxon>
        <taxon>Unionoidea</taxon>
        <taxon>Unionidae</taxon>
        <taxon>Ambleminae</taxon>
        <taxon>Lampsilini</taxon>
        <taxon>Potamilus</taxon>
    </lineage>
</organism>
<keyword evidence="2" id="KW-1185">Reference proteome</keyword>
<sequence length="88" mass="10302">MLSTQKTERTDHHRNRVQILTMRNLALFLLFMSLFAANLSRDIYKRYANQYEDGPLLEAFLRAVDEGKIDISNLVQDKREDIKKRCGG</sequence>
<dbReference type="EMBL" id="JAEAOA010001046">
    <property type="protein sequence ID" value="KAK3600751.1"/>
    <property type="molecule type" value="Genomic_DNA"/>
</dbReference>
<protein>
    <submittedName>
        <fullName evidence="1">Uncharacterized protein</fullName>
    </submittedName>
</protein>
<reference evidence="1" key="1">
    <citation type="journal article" date="2021" name="Genome Biol. Evol.">
        <title>A High-Quality Reference Genome for a Parasitic Bivalve with Doubly Uniparental Inheritance (Bivalvia: Unionida).</title>
        <authorList>
            <person name="Smith C.H."/>
        </authorList>
    </citation>
    <scope>NUCLEOTIDE SEQUENCE</scope>
    <source>
        <strain evidence="1">CHS0354</strain>
    </source>
</reference>
<gene>
    <name evidence="1" type="ORF">CHS0354_017044</name>
</gene>
<dbReference type="AlphaFoldDB" id="A0AAE0W439"/>
<proteinExistence type="predicted"/>
<name>A0AAE0W439_9BIVA</name>
<evidence type="ECO:0000313" key="1">
    <source>
        <dbReference type="EMBL" id="KAK3600751.1"/>
    </source>
</evidence>
<evidence type="ECO:0000313" key="2">
    <source>
        <dbReference type="Proteomes" id="UP001195483"/>
    </source>
</evidence>
<reference evidence="1" key="2">
    <citation type="journal article" date="2021" name="Genome Biol. Evol.">
        <title>Developing a high-quality reference genome for a parasitic bivalve with doubly uniparental inheritance (Bivalvia: Unionida).</title>
        <authorList>
            <person name="Smith C.H."/>
        </authorList>
    </citation>
    <scope>NUCLEOTIDE SEQUENCE</scope>
    <source>
        <strain evidence="1">CHS0354</strain>
        <tissue evidence="1">Mantle</tissue>
    </source>
</reference>
<accession>A0AAE0W439</accession>
<dbReference type="Proteomes" id="UP001195483">
    <property type="component" value="Unassembled WGS sequence"/>
</dbReference>
<reference evidence="1" key="3">
    <citation type="submission" date="2023-05" db="EMBL/GenBank/DDBJ databases">
        <authorList>
            <person name="Smith C.H."/>
        </authorList>
    </citation>
    <scope>NUCLEOTIDE SEQUENCE</scope>
    <source>
        <strain evidence="1">CHS0354</strain>
        <tissue evidence="1">Mantle</tissue>
    </source>
</reference>
<comment type="caution">
    <text evidence="1">The sequence shown here is derived from an EMBL/GenBank/DDBJ whole genome shotgun (WGS) entry which is preliminary data.</text>
</comment>